<evidence type="ECO:0000313" key="1">
    <source>
        <dbReference type="EMBL" id="QOJ79537.1"/>
    </source>
</evidence>
<dbReference type="EMBL" id="CP062310">
    <property type="protein sequence ID" value="QOJ79537.1"/>
    <property type="molecule type" value="Genomic_DNA"/>
</dbReference>
<reference evidence="1 2" key="1">
    <citation type="submission" date="2020-10" db="EMBL/GenBank/DDBJ databases">
        <title>Thermofilum lucidum 3507LT sp. nov. a novel member of Thermofilaceae family isolated from Chile hot spring, and proposal of description order Thermofilales.</title>
        <authorList>
            <person name="Zayulina K.S."/>
            <person name="Elcheninov A.G."/>
            <person name="Toshchakov S.V."/>
            <person name="Kublanov I.V."/>
        </authorList>
    </citation>
    <scope>NUCLEOTIDE SEQUENCE [LARGE SCALE GENOMIC DNA]</scope>
    <source>
        <strain evidence="1 2">3507LT</strain>
    </source>
</reference>
<accession>A0A7L9FIJ9</accession>
<dbReference type="RefSeq" id="WP_192819509.1">
    <property type="nucleotide sequence ID" value="NZ_CP062310.1"/>
</dbReference>
<evidence type="ECO:0000313" key="2">
    <source>
        <dbReference type="Proteomes" id="UP000594121"/>
    </source>
</evidence>
<gene>
    <name evidence="1" type="ORF">IG193_03510</name>
</gene>
<dbReference type="Proteomes" id="UP000594121">
    <property type="component" value="Chromosome"/>
</dbReference>
<dbReference type="AlphaFoldDB" id="A0A7L9FIJ9"/>
<organism evidence="1 2">
    <name type="scientific">Infirmifilum lucidum</name>
    <dbReference type="NCBI Taxonomy" id="2776706"/>
    <lineage>
        <taxon>Archaea</taxon>
        <taxon>Thermoproteota</taxon>
        <taxon>Thermoprotei</taxon>
        <taxon>Thermofilales</taxon>
        <taxon>Thermofilaceae</taxon>
        <taxon>Infirmifilum</taxon>
    </lineage>
</organism>
<dbReference type="InParanoid" id="A0A7L9FIJ9"/>
<dbReference type="GeneID" id="59148932"/>
<sequence>MRVEVFYGEECPSGTFSVTPSGELPPWTYGPEWLLAQALEHDMPLRRPGRLVTLLLDAPGPHTVWKAAAVEPDDWWEILKVAVYTGEPRQGQSVQLLPFAPATSTLSAIGQREVCIHAESISRSFLASLIHALSASGTERLVLANPPFITQWQSLKASGVVGYSLSRRALLPRVIQLRALARADFDVEKGEFSGGSPITCKYPERSKQPDLVKLAFGGESELARAILSELEASGGVVSYRAFMDTSSSLDPRGKSIARRLILYGYVALRQAQVELAEKGLYVLLY</sequence>
<name>A0A7L9FIJ9_9CREN</name>
<dbReference type="KEGG" id="thel:IG193_03510"/>
<keyword evidence="2" id="KW-1185">Reference proteome</keyword>
<proteinExistence type="predicted"/>
<protein>
    <submittedName>
        <fullName evidence="1">Uncharacterized protein</fullName>
    </submittedName>
</protein>